<organism evidence="7 8">
    <name type="scientific">Candidatus Coproplasma avicola</name>
    <dbReference type="NCBI Taxonomy" id="2840744"/>
    <lineage>
        <taxon>Bacteria</taxon>
        <taxon>Bacillati</taxon>
        <taxon>Bacillota</taxon>
        <taxon>Clostridia</taxon>
        <taxon>Eubacteriales</taxon>
        <taxon>Candidatus Coproplasma</taxon>
    </lineage>
</organism>
<keyword evidence="2 7" id="KW-0808">Transferase</keyword>
<dbReference type="EC" id="2.7.1.35" evidence="1"/>
<evidence type="ECO:0000313" key="7">
    <source>
        <dbReference type="EMBL" id="HIR67523.1"/>
    </source>
</evidence>
<evidence type="ECO:0000256" key="3">
    <source>
        <dbReference type="ARBA" id="ARBA00022741"/>
    </source>
</evidence>
<sequence>MNGKRILTIQDLSCVGQCSLTVALPVLSHYGVEAAILPTAVLSNHTMFKSWSYLDLTNEIPEIYKKWKENDIRFSAFLLGYLGKESIMELCRQAFDEFSENGAPVIIDPAFGDNGKLYGGFDEKYVAAMGKLLQRADIILPNLTEACYLLGEEYKTQYDGAYIEDIAKKLYAATGATAIITGVEQRGLIGELIYDGKAFEYVLSEKVPKFSHGTGDIFAAAFAAHYLNGSTLAKACDAAGRLVADCLKATADWHGYGVQFEDVLYSQLKK</sequence>
<dbReference type="SUPFAM" id="SSF53613">
    <property type="entry name" value="Ribokinase-like"/>
    <property type="match status" value="1"/>
</dbReference>
<gene>
    <name evidence="7" type="ORF">IAB94_05710</name>
</gene>
<dbReference type="NCBIfam" id="NF005491">
    <property type="entry name" value="PRK07105.1"/>
    <property type="match status" value="1"/>
</dbReference>
<evidence type="ECO:0000256" key="1">
    <source>
        <dbReference type="ARBA" id="ARBA00012104"/>
    </source>
</evidence>
<dbReference type="InterPro" id="IPR013749">
    <property type="entry name" value="PM/HMP-P_kinase-1"/>
</dbReference>
<reference evidence="7" key="1">
    <citation type="submission" date="2020-10" db="EMBL/GenBank/DDBJ databases">
        <authorList>
            <person name="Gilroy R."/>
        </authorList>
    </citation>
    <scope>NUCLEOTIDE SEQUENCE</scope>
    <source>
        <strain evidence="7">ChiW16-3235</strain>
    </source>
</reference>
<dbReference type="EMBL" id="DVHK01000115">
    <property type="protein sequence ID" value="HIR67523.1"/>
    <property type="molecule type" value="Genomic_DNA"/>
</dbReference>
<dbReference type="Pfam" id="PF08543">
    <property type="entry name" value="Phos_pyr_kin"/>
    <property type="match status" value="1"/>
</dbReference>
<feature type="domain" description="Pyridoxamine kinase/Phosphomethylpyrimidine kinase" evidence="6">
    <location>
        <begin position="70"/>
        <end position="250"/>
    </location>
</feature>
<dbReference type="InterPro" id="IPR029056">
    <property type="entry name" value="Ribokinase-like"/>
</dbReference>
<dbReference type="GO" id="GO:0008478">
    <property type="term" value="F:pyridoxal kinase activity"/>
    <property type="evidence" value="ECO:0007669"/>
    <property type="project" value="UniProtKB-EC"/>
</dbReference>
<dbReference type="GO" id="GO:0005524">
    <property type="term" value="F:ATP binding"/>
    <property type="evidence" value="ECO:0007669"/>
    <property type="project" value="UniProtKB-KW"/>
</dbReference>
<keyword evidence="3" id="KW-0547">Nucleotide-binding</keyword>
<evidence type="ECO:0000256" key="4">
    <source>
        <dbReference type="ARBA" id="ARBA00022777"/>
    </source>
</evidence>
<protein>
    <recommendedName>
        <fullName evidence="1">pyridoxal kinase</fullName>
        <ecNumber evidence="1">2.7.1.35</ecNumber>
    </recommendedName>
</protein>
<keyword evidence="4 7" id="KW-0418">Kinase</keyword>
<dbReference type="AlphaFoldDB" id="A0A9D1J9I1"/>
<dbReference type="GO" id="GO:0005829">
    <property type="term" value="C:cytosol"/>
    <property type="evidence" value="ECO:0007669"/>
    <property type="project" value="TreeGrafter"/>
</dbReference>
<accession>A0A9D1J9I1</accession>
<dbReference type="GO" id="GO:0009443">
    <property type="term" value="P:pyridoxal 5'-phosphate salvage"/>
    <property type="evidence" value="ECO:0007669"/>
    <property type="project" value="InterPro"/>
</dbReference>
<evidence type="ECO:0000256" key="5">
    <source>
        <dbReference type="ARBA" id="ARBA00022840"/>
    </source>
</evidence>
<evidence type="ECO:0000259" key="6">
    <source>
        <dbReference type="Pfam" id="PF08543"/>
    </source>
</evidence>
<dbReference type="Gene3D" id="3.40.1190.20">
    <property type="match status" value="1"/>
</dbReference>
<dbReference type="PANTHER" id="PTHR10534:SF2">
    <property type="entry name" value="PYRIDOXAL KINASE"/>
    <property type="match status" value="1"/>
</dbReference>
<evidence type="ECO:0000256" key="2">
    <source>
        <dbReference type="ARBA" id="ARBA00022679"/>
    </source>
</evidence>
<dbReference type="CDD" id="cd01173">
    <property type="entry name" value="pyridoxal_pyridoxamine_kinase"/>
    <property type="match status" value="1"/>
</dbReference>
<dbReference type="Proteomes" id="UP000823913">
    <property type="component" value="Unassembled WGS sequence"/>
</dbReference>
<dbReference type="InterPro" id="IPR004625">
    <property type="entry name" value="PyrdxlKinase"/>
</dbReference>
<name>A0A9D1J9I1_9FIRM</name>
<comment type="caution">
    <text evidence="7">The sequence shown here is derived from an EMBL/GenBank/DDBJ whole genome shotgun (WGS) entry which is preliminary data.</text>
</comment>
<evidence type="ECO:0000313" key="8">
    <source>
        <dbReference type="Proteomes" id="UP000823913"/>
    </source>
</evidence>
<reference evidence="7" key="2">
    <citation type="journal article" date="2021" name="PeerJ">
        <title>Extensive microbial diversity within the chicken gut microbiome revealed by metagenomics and culture.</title>
        <authorList>
            <person name="Gilroy R."/>
            <person name="Ravi A."/>
            <person name="Getino M."/>
            <person name="Pursley I."/>
            <person name="Horton D.L."/>
            <person name="Alikhan N.F."/>
            <person name="Baker D."/>
            <person name="Gharbi K."/>
            <person name="Hall N."/>
            <person name="Watson M."/>
            <person name="Adriaenssens E.M."/>
            <person name="Foster-Nyarko E."/>
            <person name="Jarju S."/>
            <person name="Secka A."/>
            <person name="Antonio M."/>
            <person name="Oren A."/>
            <person name="Chaudhuri R.R."/>
            <person name="La Ragione R."/>
            <person name="Hildebrand F."/>
            <person name="Pallen M.J."/>
        </authorList>
    </citation>
    <scope>NUCLEOTIDE SEQUENCE</scope>
    <source>
        <strain evidence="7">ChiW16-3235</strain>
    </source>
</reference>
<dbReference type="PANTHER" id="PTHR10534">
    <property type="entry name" value="PYRIDOXAL KINASE"/>
    <property type="match status" value="1"/>
</dbReference>
<keyword evidence="5" id="KW-0067">ATP-binding</keyword>
<proteinExistence type="predicted"/>